<feature type="transmembrane region" description="Helical" evidence="11">
    <location>
        <begin position="58"/>
        <end position="80"/>
    </location>
</feature>
<keyword evidence="5 11" id="KW-0812">Transmembrane</keyword>
<feature type="transmembrane region" description="Helical" evidence="11">
    <location>
        <begin position="92"/>
        <end position="113"/>
    </location>
</feature>
<feature type="transmembrane region" description="Helical" evidence="11">
    <location>
        <begin position="32"/>
        <end position="52"/>
    </location>
</feature>
<dbReference type="PANTHER" id="PTHR36835:SF1">
    <property type="entry name" value="CYTOCHROME BO(3) UBIQUINOL OXIDASE SUBUNIT 4"/>
    <property type="match status" value="1"/>
</dbReference>
<dbReference type="PANTHER" id="PTHR36835">
    <property type="entry name" value="CYTOCHROME BO(3) UBIQUINOL OXIDASE SUBUNIT 4"/>
    <property type="match status" value="1"/>
</dbReference>
<feature type="compositionally biased region" description="Low complexity" evidence="10">
    <location>
        <begin position="1"/>
        <end position="10"/>
    </location>
</feature>
<dbReference type="InterPro" id="IPR050968">
    <property type="entry name" value="Cytochrome_c_oxidase_bac_sub4"/>
</dbReference>
<dbReference type="STRING" id="1126833.VN24_24200"/>
<protein>
    <submittedName>
        <fullName evidence="12">Heme transporter CcmD</fullName>
    </submittedName>
</protein>
<comment type="similarity">
    <text evidence="2">Belongs to the cytochrome c oxidase bacterial subunit 4 family.</text>
</comment>
<dbReference type="GO" id="GO:0019646">
    <property type="term" value="P:aerobic electron transport chain"/>
    <property type="evidence" value="ECO:0007669"/>
    <property type="project" value="TreeGrafter"/>
</dbReference>
<evidence type="ECO:0000256" key="3">
    <source>
        <dbReference type="ARBA" id="ARBA00022448"/>
    </source>
</evidence>
<dbReference type="InterPro" id="IPR014210">
    <property type="entry name" value="Cyt_o_ubiqinol_oxidase_su4"/>
</dbReference>
<keyword evidence="9 11" id="KW-0472">Membrane</keyword>
<name>A0A0D5NQ67_9BACL</name>
<dbReference type="PATRIC" id="fig|1126833.4.peg.5324"/>
<comment type="subcellular location">
    <subcellularLocation>
        <location evidence="1">Cell membrane</location>
        <topology evidence="1">Multi-pass membrane protein</topology>
    </subcellularLocation>
</comment>
<evidence type="ECO:0000256" key="2">
    <source>
        <dbReference type="ARBA" id="ARBA00008079"/>
    </source>
</evidence>
<reference evidence="13" key="2">
    <citation type="submission" date="2015-03" db="EMBL/GenBank/DDBJ databases">
        <title>Genome sequence of Paenibacillus beijingensis strain DSM 24997T.</title>
        <authorList>
            <person name="Kwak Y."/>
            <person name="Shin J.-H."/>
        </authorList>
    </citation>
    <scope>NUCLEOTIDE SEQUENCE [LARGE SCALE GENOMIC DNA]</scope>
    <source>
        <strain evidence="13">DSM 24997</strain>
    </source>
</reference>
<keyword evidence="6" id="KW-0249">Electron transport</keyword>
<organism evidence="12 13">
    <name type="scientific">Paenibacillus beijingensis</name>
    <dbReference type="NCBI Taxonomy" id="1126833"/>
    <lineage>
        <taxon>Bacteria</taxon>
        <taxon>Bacillati</taxon>
        <taxon>Bacillota</taxon>
        <taxon>Bacilli</taxon>
        <taxon>Bacillales</taxon>
        <taxon>Paenibacillaceae</taxon>
        <taxon>Paenibacillus</taxon>
    </lineage>
</organism>
<gene>
    <name evidence="12" type="ORF">VN24_24200</name>
</gene>
<accession>A0A0D5NQ67</accession>
<reference evidence="12 13" key="1">
    <citation type="journal article" date="2015" name="J. Biotechnol.">
        <title>Complete genome sequence of Paenibacillus beijingensis 7188(T) (=DSM 24997(T)), a novel rhizobacterium from jujube garden soil.</title>
        <authorList>
            <person name="Kwak Y."/>
            <person name="Shin J.H."/>
        </authorList>
    </citation>
    <scope>NUCLEOTIDE SEQUENCE [LARGE SCALE GENOMIC DNA]</scope>
    <source>
        <strain evidence="12 13">DSM 24997</strain>
    </source>
</reference>
<evidence type="ECO:0000256" key="5">
    <source>
        <dbReference type="ARBA" id="ARBA00022692"/>
    </source>
</evidence>
<evidence type="ECO:0000256" key="10">
    <source>
        <dbReference type="SAM" id="MobiDB-lite"/>
    </source>
</evidence>
<dbReference type="RefSeq" id="WP_045672508.1">
    <property type="nucleotide sequence ID" value="NZ_CP011058.1"/>
</dbReference>
<dbReference type="EMBL" id="CP011058">
    <property type="protein sequence ID" value="AJY77083.1"/>
    <property type="molecule type" value="Genomic_DNA"/>
</dbReference>
<evidence type="ECO:0000256" key="6">
    <source>
        <dbReference type="ARBA" id="ARBA00022982"/>
    </source>
</evidence>
<keyword evidence="8" id="KW-0560">Oxidoreductase</keyword>
<keyword evidence="13" id="KW-1185">Reference proteome</keyword>
<sequence>MSQTHNSHGNAHGHGAHGHDAHDHSHGNIKSYTIGFILSIILTIIPMVIVFNDLLNRTATIVTIMAAAVLQLIVQLFFFMHVREGERPRWNVMALILGLFIVVVIVAGSVWIMSFNSQVQ</sequence>
<dbReference type="GO" id="GO:0009486">
    <property type="term" value="F:cytochrome bo3 ubiquinol oxidase activity"/>
    <property type="evidence" value="ECO:0007669"/>
    <property type="project" value="InterPro"/>
</dbReference>
<evidence type="ECO:0000256" key="8">
    <source>
        <dbReference type="ARBA" id="ARBA00023002"/>
    </source>
</evidence>
<dbReference type="NCBIfam" id="TIGR02847">
    <property type="entry name" value="CyoD"/>
    <property type="match status" value="1"/>
</dbReference>
<dbReference type="KEGG" id="pbj:VN24_24200"/>
<evidence type="ECO:0000256" key="4">
    <source>
        <dbReference type="ARBA" id="ARBA00022475"/>
    </source>
</evidence>
<keyword evidence="4" id="KW-1003">Cell membrane</keyword>
<dbReference type="GO" id="GO:0005886">
    <property type="term" value="C:plasma membrane"/>
    <property type="evidence" value="ECO:0007669"/>
    <property type="project" value="UniProtKB-SubCell"/>
</dbReference>
<evidence type="ECO:0000256" key="7">
    <source>
        <dbReference type="ARBA" id="ARBA00022989"/>
    </source>
</evidence>
<evidence type="ECO:0000256" key="9">
    <source>
        <dbReference type="ARBA" id="ARBA00023136"/>
    </source>
</evidence>
<dbReference type="GO" id="GO:0015078">
    <property type="term" value="F:proton transmembrane transporter activity"/>
    <property type="evidence" value="ECO:0007669"/>
    <property type="project" value="TreeGrafter"/>
</dbReference>
<dbReference type="HOGENOM" id="CLU_140945_1_1_9"/>
<evidence type="ECO:0000313" key="12">
    <source>
        <dbReference type="EMBL" id="AJY77083.1"/>
    </source>
</evidence>
<dbReference type="AlphaFoldDB" id="A0A0D5NQ67"/>
<dbReference type="InterPro" id="IPR005171">
    <property type="entry name" value="Cyt_c_oxidase_su4_prok"/>
</dbReference>
<evidence type="ECO:0000313" key="13">
    <source>
        <dbReference type="Proteomes" id="UP000032633"/>
    </source>
</evidence>
<evidence type="ECO:0000256" key="1">
    <source>
        <dbReference type="ARBA" id="ARBA00004651"/>
    </source>
</evidence>
<feature type="region of interest" description="Disordered" evidence="10">
    <location>
        <begin position="1"/>
        <end position="24"/>
    </location>
</feature>
<dbReference type="GO" id="GO:0015990">
    <property type="term" value="P:electron transport coupled proton transport"/>
    <property type="evidence" value="ECO:0007669"/>
    <property type="project" value="InterPro"/>
</dbReference>
<proteinExistence type="inferred from homology"/>
<evidence type="ECO:0000256" key="11">
    <source>
        <dbReference type="SAM" id="Phobius"/>
    </source>
</evidence>
<keyword evidence="3" id="KW-0813">Transport</keyword>
<keyword evidence="7 11" id="KW-1133">Transmembrane helix</keyword>
<dbReference type="Pfam" id="PF03626">
    <property type="entry name" value="COX4_pro"/>
    <property type="match status" value="1"/>
</dbReference>
<dbReference type="Proteomes" id="UP000032633">
    <property type="component" value="Chromosome"/>
</dbReference>
<dbReference type="GO" id="GO:0009319">
    <property type="term" value="C:cytochrome o ubiquinol oxidase complex"/>
    <property type="evidence" value="ECO:0007669"/>
    <property type="project" value="TreeGrafter"/>
</dbReference>